<keyword evidence="2" id="KW-0067">ATP-binding</keyword>
<keyword evidence="1 2" id="KW-0784">Thiamine biosynthesis</keyword>
<feature type="binding site" evidence="2">
    <location>
        <position position="283"/>
    </location>
    <ligand>
        <name>substrate</name>
    </ligand>
</feature>
<feature type="binding site" evidence="2">
    <location>
        <position position="42"/>
    </location>
    <ligand>
        <name>Mg(2+)</name>
        <dbReference type="ChEBI" id="CHEBI:18420"/>
        <label>2</label>
    </ligand>
</feature>
<organism evidence="5 6">
    <name type="scientific">Erythrobacter ani</name>
    <dbReference type="NCBI Taxonomy" id="2827235"/>
    <lineage>
        <taxon>Bacteria</taxon>
        <taxon>Pseudomonadati</taxon>
        <taxon>Pseudomonadota</taxon>
        <taxon>Alphaproteobacteria</taxon>
        <taxon>Sphingomonadales</taxon>
        <taxon>Erythrobacteraceae</taxon>
        <taxon>Erythrobacter/Porphyrobacter group</taxon>
        <taxon>Erythrobacter</taxon>
    </lineage>
</organism>
<dbReference type="InterPro" id="IPR006283">
    <property type="entry name" value="ThiL-like"/>
</dbReference>
<feature type="binding site" evidence="2">
    <location>
        <position position="49"/>
    </location>
    <ligand>
        <name>substrate</name>
    </ligand>
</feature>
<feature type="binding site" evidence="2">
    <location>
        <position position="236"/>
    </location>
    <ligand>
        <name>substrate</name>
    </ligand>
</feature>
<dbReference type="PIRSF" id="PIRSF005303">
    <property type="entry name" value="Thiam_monoph_kin"/>
    <property type="match status" value="1"/>
</dbReference>
<dbReference type="InterPro" id="IPR016188">
    <property type="entry name" value="PurM-like_N"/>
</dbReference>
<dbReference type="PANTHER" id="PTHR30270">
    <property type="entry name" value="THIAMINE-MONOPHOSPHATE KINASE"/>
    <property type="match status" value="1"/>
</dbReference>
<feature type="domain" description="PurM-like C-terminal" evidence="4">
    <location>
        <begin position="172"/>
        <end position="249"/>
    </location>
</feature>
<sequence length="286" mass="30351">MMTEGEFLAALRTLPLHPGSRDLRDDCALIEIGEETLVFNHDLMAEDTHFRREADLADVAWKLVALNLSDLASKGAKPIGILLGHALGGNDQRFVEGLREVLTTYDVPLMGGDTIAATGASTFSLTAIGRATSRPVPSRSAAVPGHSVFVTGTVGRAMLGFEGFDEHLEAFNRPRPRLEEGIALAPLVGGMMDVSDGLLLDVFRMAKASNTSIAIEASAVPVADPDRASECMRWGDDYELLFTLPSGAALPVAATMIGTVEERGRAPLLLDGNAVSDPEGLGYQHG</sequence>
<evidence type="ECO:0000256" key="1">
    <source>
        <dbReference type="ARBA" id="ARBA00022977"/>
    </source>
</evidence>
<comment type="catalytic activity">
    <reaction evidence="2">
        <text>thiamine phosphate + ATP = thiamine diphosphate + ADP</text>
        <dbReference type="Rhea" id="RHEA:15913"/>
        <dbReference type="ChEBI" id="CHEBI:30616"/>
        <dbReference type="ChEBI" id="CHEBI:37575"/>
        <dbReference type="ChEBI" id="CHEBI:58937"/>
        <dbReference type="ChEBI" id="CHEBI:456216"/>
        <dbReference type="EC" id="2.7.4.16"/>
    </reaction>
</comment>
<proteinExistence type="inferred from homology"/>
<dbReference type="Proteomes" id="UP000699975">
    <property type="component" value="Unassembled WGS sequence"/>
</dbReference>
<dbReference type="NCBIfam" id="TIGR01379">
    <property type="entry name" value="thiL"/>
    <property type="match status" value="1"/>
</dbReference>
<comment type="caution">
    <text evidence="2">Lacks conserved residue(s) required for the propagation of feature annotation.</text>
</comment>
<feature type="binding site" evidence="2">
    <location>
        <position position="42"/>
    </location>
    <ligand>
        <name>Mg(2+)</name>
        <dbReference type="ChEBI" id="CHEBI:18420"/>
        <label>1</label>
    </ligand>
</feature>
<feature type="binding site" evidence="2">
    <location>
        <position position="70"/>
    </location>
    <ligand>
        <name>Mg(2+)</name>
        <dbReference type="ChEBI" id="CHEBI:18420"/>
        <label>4</label>
    </ligand>
</feature>
<reference evidence="5 6" key="1">
    <citation type="submission" date="2021-04" db="EMBL/GenBank/DDBJ databases">
        <authorList>
            <person name="Pira H."/>
            <person name="Risdian C."/>
            <person name="Wink J."/>
        </authorList>
    </citation>
    <scope>NUCLEOTIDE SEQUENCE [LARGE SCALE GENOMIC DNA]</scope>
    <source>
        <strain evidence="5 6">WH131</strain>
    </source>
</reference>
<feature type="binding site" evidence="2">
    <location>
        <position position="26"/>
    </location>
    <ligand>
        <name>Mg(2+)</name>
        <dbReference type="ChEBI" id="CHEBI:18420"/>
        <label>4</label>
    </ligand>
</feature>
<feature type="binding site" evidence="2">
    <location>
        <position position="195"/>
    </location>
    <ligand>
        <name>ATP</name>
        <dbReference type="ChEBI" id="CHEBI:30616"/>
    </ligand>
</feature>
<keyword evidence="2 5" id="KW-0808">Transferase</keyword>
<keyword evidence="2" id="KW-0460">Magnesium</keyword>
<gene>
    <name evidence="2 5" type="primary">thiL</name>
    <name evidence="5" type="ORF">KCG45_00730</name>
</gene>
<feature type="binding site" evidence="2">
    <location>
        <begin position="112"/>
        <end position="113"/>
    </location>
    <ligand>
        <name>ATP</name>
        <dbReference type="ChEBI" id="CHEBI:30616"/>
    </ligand>
</feature>
<evidence type="ECO:0000313" key="5">
    <source>
        <dbReference type="EMBL" id="MBV7264698.1"/>
    </source>
</evidence>
<feature type="binding site" evidence="2">
    <location>
        <position position="113"/>
    </location>
    <ligand>
        <name>Mg(2+)</name>
        <dbReference type="ChEBI" id="CHEBI:18420"/>
        <label>1</label>
    </ligand>
</feature>
<dbReference type="CDD" id="cd02194">
    <property type="entry name" value="ThiL"/>
    <property type="match status" value="1"/>
</dbReference>
<protein>
    <recommendedName>
        <fullName evidence="2">Thiamine-monophosphate kinase</fullName>
        <shortName evidence="2">TMP kinase</shortName>
        <shortName evidence="2">Thiamine-phosphate kinase</shortName>
        <ecNumber evidence="2">2.7.4.16</ecNumber>
    </recommendedName>
</protein>
<feature type="domain" description="PurM-like N-terminal" evidence="3">
    <location>
        <begin position="25"/>
        <end position="130"/>
    </location>
</feature>
<dbReference type="InterPro" id="IPR010918">
    <property type="entry name" value="PurM-like_C_dom"/>
</dbReference>
<feature type="binding site" evidence="2">
    <location>
        <position position="70"/>
    </location>
    <ligand>
        <name>Mg(2+)</name>
        <dbReference type="ChEBI" id="CHEBI:18420"/>
        <label>2</label>
    </ligand>
</feature>
<keyword evidence="6" id="KW-1185">Reference proteome</keyword>
<dbReference type="PANTHER" id="PTHR30270:SF0">
    <property type="entry name" value="THIAMINE-MONOPHOSPHATE KINASE"/>
    <property type="match status" value="1"/>
</dbReference>
<comment type="function">
    <text evidence="2">Catalyzes the ATP-dependent phosphorylation of thiamine-monophosphate (TMP) to form thiamine-pyrophosphate (TPP), the active form of vitamin B1.</text>
</comment>
<dbReference type="Pfam" id="PF02769">
    <property type="entry name" value="AIRS_C"/>
    <property type="match status" value="1"/>
</dbReference>
<evidence type="ECO:0000259" key="4">
    <source>
        <dbReference type="Pfam" id="PF02769"/>
    </source>
</evidence>
<comment type="caution">
    <text evidence="5">The sequence shown here is derived from an EMBL/GenBank/DDBJ whole genome shotgun (WGS) entry which is preliminary data.</text>
</comment>
<comment type="miscellaneous">
    <text evidence="2">Reaction mechanism of ThiL seems to utilize a direct, inline transfer of the gamma-phosphate of ATP to TMP rather than a phosphorylated enzyme intermediate.</text>
</comment>
<accession>A0ABS6SJQ7</accession>
<comment type="pathway">
    <text evidence="2">Cofactor biosynthesis; thiamine diphosphate biosynthesis; thiamine diphosphate from thiamine phosphate: step 1/1.</text>
</comment>
<evidence type="ECO:0000256" key="2">
    <source>
        <dbReference type="HAMAP-Rule" id="MF_02128"/>
    </source>
</evidence>
<dbReference type="EMBL" id="JAGSPB010000001">
    <property type="protein sequence ID" value="MBV7264698.1"/>
    <property type="molecule type" value="Genomic_DNA"/>
</dbReference>
<keyword evidence="2" id="KW-0547">Nucleotide-binding</keyword>
<dbReference type="HAMAP" id="MF_02128">
    <property type="entry name" value="TMP_kinase"/>
    <property type="match status" value="1"/>
</dbReference>
<evidence type="ECO:0000313" key="6">
    <source>
        <dbReference type="Proteomes" id="UP000699975"/>
    </source>
</evidence>
<keyword evidence="2 5" id="KW-0418">Kinase</keyword>
<dbReference type="EC" id="2.7.4.16" evidence="2"/>
<dbReference type="Pfam" id="PF00586">
    <property type="entry name" value="AIRS"/>
    <property type="match status" value="1"/>
</dbReference>
<feature type="binding site" evidence="2">
    <location>
        <position position="196"/>
    </location>
    <ligand>
        <name>Mg(2+)</name>
        <dbReference type="ChEBI" id="CHEBI:18420"/>
        <label>5</label>
    </ligand>
</feature>
<comment type="similarity">
    <text evidence="2">Belongs to the thiamine-monophosphate kinase family.</text>
</comment>
<dbReference type="GO" id="GO:0009030">
    <property type="term" value="F:thiamine-phosphate kinase activity"/>
    <property type="evidence" value="ECO:0007669"/>
    <property type="project" value="UniProtKB-EC"/>
</dbReference>
<feature type="binding site" evidence="2">
    <location>
        <position position="193"/>
    </location>
    <ligand>
        <name>Mg(2+)</name>
        <dbReference type="ChEBI" id="CHEBI:18420"/>
        <label>3</label>
    </ligand>
</feature>
<keyword evidence="2" id="KW-0479">Metal-binding</keyword>
<feature type="binding site" evidence="2">
    <location>
        <position position="70"/>
    </location>
    <ligand>
        <name>Mg(2+)</name>
        <dbReference type="ChEBI" id="CHEBI:18420"/>
        <label>3</label>
    </ligand>
</feature>
<name>A0ABS6SJQ7_9SPHN</name>
<evidence type="ECO:0000259" key="3">
    <source>
        <dbReference type="Pfam" id="PF00586"/>
    </source>
</evidence>
<feature type="binding site" evidence="2">
    <location>
        <position position="26"/>
    </location>
    <ligand>
        <name>Mg(2+)</name>
        <dbReference type="ChEBI" id="CHEBI:18420"/>
        <label>3</label>
    </ligand>
</feature>